<keyword evidence="1 2" id="KW-0732">Signal</keyword>
<evidence type="ECO:0000259" key="3">
    <source>
        <dbReference type="Pfam" id="PF09167"/>
    </source>
</evidence>
<dbReference type="RefSeq" id="WP_316510141.1">
    <property type="nucleotide sequence ID" value="NZ_OY726395.1"/>
</dbReference>
<dbReference type="Pfam" id="PF09167">
    <property type="entry name" value="DUF1942"/>
    <property type="match status" value="1"/>
</dbReference>
<proteinExistence type="predicted"/>
<dbReference type="Proteomes" id="UP001190466">
    <property type="component" value="Chromosome"/>
</dbReference>
<reference evidence="4 5" key="1">
    <citation type="submission" date="2023-08" db="EMBL/GenBank/DDBJ databases">
        <authorList>
            <person name="Folkvardsen B D."/>
            <person name="Norman A."/>
        </authorList>
    </citation>
    <scope>NUCLEOTIDE SEQUENCE [LARGE SCALE GENOMIC DNA]</scope>
    <source>
        <strain evidence="4 5">Mu0050</strain>
    </source>
</reference>
<evidence type="ECO:0000256" key="2">
    <source>
        <dbReference type="SAM" id="SignalP"/>
    </source>
</evidence>
<dbReference type="SUPFAM" id="SSF81982">
    <property type="entry name" value="Antigen MPT63/MPB63 (immunoprotective extracellular protein)"/>
    <property type="match status" value="1"/>
</dbReference>
<dbReference type="InterPro" id="IPR029050">
    <property type="entry name" value="Immunoprotect_excell_Ig-like"/>
</dbReference>
<feature type="chain" id="PRO_5046057946" evidence="2">
    <location>
        <begin position="23"/>
        <end position="168"/>
    </location>
</feature>
<accession>A0ABM9MF60</accession>
<dbReference type="EMBL" id="OY726395">
    <property type="protein sequence ID" value="CAJ1583634.1"/>
    <property type="molecule type" value="Genomic_DNA"/>
</dbReference>
<evidence type="ECO:0000256" key="1">
    <source>
        <dbReference type="ARBA" id="ARBA00022729"/>
    </source>
</evidence>
<sequence>MRRWFIAVLATLSAAVLGGVSAPLLPTATAADIPIGRLGETLRVQSGDLVADITVVNIVPSEIPPGFGYPPRPPRHQVWKAEVVVQAVRVPNPYAMATSFVFNGVTPTGDAYQPRNSDGPEALKNTLSNAPQGSTVAGFVYWDCYRDLVSNVVITDKPTGIRLAQWNV</sequence>
<gene>
    <name evidence="4" type="ORF">MU0050_002734</name>
</gene>
<evidence type="ECO:0000313" key="4">
    <source>
        <dbReference type="EMBL" id="CAJ1583634.1"/>
    </source>
</evidence>
<feature type="signal peptide" evidence="2">
    <location>
        <begin position="1"/>
        <end position="22"/>
    </location>
</feature>
<protein>
    <submittedName>
        <fullName evidence="4">DUF1942 domain-containing protein</fullName>
    </submittedName>
</protein>
<keyword evidence="5" id="KW-1185">Reference proteome</keyword>
<organism evidence="4 5">
    <name type="scientific">[Mycobacterium] wendilense</name>
    <dbReference type="NCBI Taxonomy" id="3064284"/>
    <lineage>
        <taxon>Bacteria</taxon>
        <taxon>Bacillati</taxon>
        <taxon>Actinomycetota</taxon>
        <taxon>Actinomycetes</taxon>
        <taxon>Mycobacteriales</taxon>
        <taxon>Mycobacteriaceae</taxon>
        <taxon>Mycolicibacter</taxon>
    </lineage>
</organism>
<dbReference type="Gene3D" id="2.60.40.1240">
    <property type="match status" value="1"/>
</dbReference>
<dbReference type="InterPro" id="IPR015250">
    <property type="entry name" value="MPT63-like"/>
</dbReference>
<feature type="domain" description="MPT63-like" evidence="3">
    <location>
        <begin position="35"/>
        <end position="153"/>
    </location>
</feature>
<evidence type="ECO:0000313" key="5">
    <source>
        <dbReference type="Proteomes" id="UP001190466"/>
    </source>
</evidence>
<name>A0ABM9MF60_9MYCO</name>